<evidence type="ECO:0000313" key="5">
    <source>
        <dbReference type="EMBL" id="OGM60810.1"/>
    </source>
</evidence>
<accession>A0A1F8BA44</accession>
<evidence type="ECO:0000256" key="3">
    <source>
        <dbReference type="ARBA" id="ARBA00022840"/>
    </source>
</evidence>
<comment type="caution">
    <text evidence="5">The sequence shown here is derived from an EMBL/GenBank/DDBJ whole genome shotgun (WGS) entry which is preliminary data.</text>
</comment>
<proteinExistence type="predicted"/>
<dbReference type="SMART" id="SM00382">
    <property type="entry name" value="AAA"/>
    <property type="match status" value="1"/>
</dbReference>
<dbReference type="InterPro" id="IPR003593">
    <property type="entry name" value="AAA+_ATPase"/>
</dbReference>
<dbReference type="Pfam" id="PF00005">
    <property type="entry name" value="ABC_tran"/>
    <property type="match status" value="1"/>
</dbReference>
<protein>
    <recommendedName>
        <fullName evidence="4">ABC transporter domain-containing protein</fullName>
    </recommendedName>
</protein>
<dbReference type="AlphaFoldDB" id="A0A1F8BA44"/>
<dbReference type="Gene3D" id="3.40.50.300">
    <property type="entry name" value="P-loop containing nucleotide triphosphate hydrolases"/>
    <property type="match status" value="1"/>
</dbReference>
<dbReference type="InterPro" id="IPR027417">
    <property type="entry name" value="P-loop_NTPase"/>
</dbReference>
<dbReference type="GO" id="GO:0005524">
    <property type="term" value="F:ATP binding"/>
    <property type="evidence" value="ECO:0007669"/>
    <property type="project" value="UniProtKB-KW"/>
</dbReference>
<dbReference type="PANTHER" id="PTHR42711">
    <property type="entry name" value="ABC TRANSPORTER ATP-BINDING PROTEIN"/>
    <property type="match status" value="1"/>
</dbReference>
<evidence type="ECO:0000256" key="2">
    <source>
        <dbReference type="ARBA" id="ARBA00022741"/>
    </source>
</evidence>
<dbReference type="Proteomes" id="UP000176404">
    <property type="component" value="Unassembled WGS sequence"/>
</dbReference>
<feature type="domain" description="ABC transporter" evidence="4">
    <location>
        <begin position="3"/>
        <end position="252"/>
    </location>
</feature>
<evidence type="ECO:0000313" key="6">
    <source>
        <dbReference type="Proteomes" id="UP000176404"/>
    </source>
</evidence>
<reference evidence="5 6" key="1">
    <citation type="journal article" date="2016" name="Nat. Commun.">
        <title>Thousands of microbial genomes shed light on interconnected biogeochemical processes in an aquifer system.</title>
        <authorList>
            <person name="Anantharaman K."/>
            <person name="Brown C.T."/>
            <person name="Hug L.A."/>
            <person name="Sharon I."/>
            <person name="Castelle C.J."/>
            <person name="Probst A.J."/>
            <person name="Thomas B.C."/>
            <person name="Singh A."/>
            <person name="Wilkins M.J."/>
            <person name="Karaoz U."/>
            <person name="Brodie E.L."/>
            <person name="Williams K.H."/>
            <person name="Hubbard S.S."/>
            <person name="Banfield J.F."/>
        </authorList>
    </citation>
    <scope>NUCLEOTIDE SEQUENCE [LARGE SCALE GENOMIC DNA]</scope>
</reference>
<dbReference type="GO" id="GO:0016887">
    <property type="term" value="F:ATP hydrolysis activity"/>
    <property type="evidence" value="ECO:0007669"/>
    <property type="project" value="InterPro"/>
</dbReference>
<evidence type="ECO:0000256" key="1">
    <source>
        <dbReference type="ARBA" id="ARBA00022448"/>
    </source>
</evidence>
<sequence length="324" mass="37119">MVVNVKNLTKVYKVKKTAGFLKDTFYPTFGEVLAVNNISFSIEKGESVALLGPNGAGKTTTMKVLTGLIYPTSGNINVLDFFPFDRKREFLKKIGLVMGNKTSLEWDLTPMQSFQLNKRIYNISESKFNLKIKELSELLSVEKLLNTQVRKLSLGERMKMELISSIIHNPDVLFLDEPTIGLDIISKQKIRDFLREIQRNSEVTILLTSHDMDDVEKVTDRVIVVNEGSIIFDDSMSKLLYKYKNKKYLTLIFTEKVKSFKVKRFGKIVDKKPLSYTIEIKAEEQPKIIAEITEKLPIDDIDIIHVPLEEIIADMFNSSRKILN</sequence>
<keyword evidence="1" id="KW-0813">Transport</keyword>
<name>A0A1F8BA44_9BACT</name>
<dbReference type="PANTHER" id="PTHR42711:SF4">
    <property type="entry name" value="ABC TRANSPORTER RELATED"/>
    <property type="match status" value="1"/>
</dbReference>
<gene>
    <name evidence="5" type="ORF">A2892_02080</name>
</gene>
<dbReference type="PROSITE" id="PS50893">
    <property type="entry name" value="ABC_TRANSPORTER_2"/>
    <property type="match status" value="1"/>
</dbReference>
<dbReference type="InterPro" id="IPR003439">
    <property type="entry name" value="ABC_transporter-like_ATP-bd"/>
</dbReference>
<dbReference type="EMBL" id="MGHD01000003">
    <property type="protein sequence ID" value="OGM60810.1"/>
    <property type="molecule type" value="Genomic_DNA"/>
</dbReference>
<dbReference type="PROSITE" id="PS00211">
    <property type="entry name" value="ABC_TRANSPORTER_1"/>
    <property type="match status" value="1"/>
</dbReference>
<dbReference type="STRING" id="1802517.A2892_02080"/>
<dbReference type="InterPro" id="IPR017871">
    <property type="entry name" value="ABC_transporter-like_CS"/>
</dbReference>
<dbReference type="SUPFAM" id="SSF52540">
    <property type="entry name" value="P-loop containing nucleoside triphosphate hydrolases"/>
    <property type="match status" value="1"/>
</dbReference>
<keyword evidence="3" id="KW-0067">ATP-binding</keyword>
<dbReference type="InterPro" id="IPR050763">
    <property type="entry name" value="ABC_transporter_ATP-binding"/>
</dbReference>
<keyword evidence="2" id="KW-0547">Nucleotide-binding</keyword>
<evidence type="ECO:0000259" key="4">
    <source>
        <dbReference type="PROSITE" id="PS50893"/>
    </source>
</evidence>
<organism evidence="5 6">
    <name type="scientific">Candidatus Woesebacteria bacterium RIFCSPLOWO2_01_FULL_39_10b</name>
    <dbReference type="NCBI Taxonomy" id="1802517"/>
    <lineage>
        <taxon>Bacteria</taxon>
        <taxon>Candidatus Woeseibacteriota</taxon>
    </lineage>
</organism>